<feature type="transmembrane region" description="Helical" evidence="5">
    <location>
        <begin position="372"/>
        <end position="395"/>
    </location>
</feature>
<dbReference type="InterPro" id="IPR013057">
    <property type="entry name" value="AA_transpt_TM"/>
</dbReference>
<keyword evidence="4 5" id="KW-0472">Membrane</keyword>
<dbReference type="PANTHER" id="PTHR22950">
    <property type="entry name" value="AMINO ACID TRANSPORTER"/>
    <property type="match status" value="1"/>
</dbReference>
<feature type="domain" description="Amino acid transporter transmembrane" evidence="6">
    <location>
        <begin position="43"/>
        <end position="428"/>
    </location>
</feature>
<feature type="transmembrane region" description="Helical" evidence="5">
    <location>
        <begin position="349"/>
        <end position="366"/>
    </location>
</feature>
<evidence type="ECO:0000259" key="6">
    <source>
        <dbReference type="Pfam" id="PF01490"/>
    </source>
</evidence>
<accession>A0AAV7ZLS7</accession>
<feature type="transmembrane region" description="Helical" evidence="5">
    <location>
        <begin position="74"/>
        <end position="98"/>
    </location>
</feature>
<sequence>MTENTTGSELKPLLITNVSVQNKGLKLPSTNFESGKALSNEKTGTVFGAIANLTNACMGAGILALPYAVSQIGWLFGIIIFILVGLISWGSLQLLMLSSHYEKQYTYEELAKQVIGMKMYVLVKITILTVTVLASTNYLIIIGDSLPKVFESFETTSNSILTSRVFISLIAISLGILPLSLMRKMDHLKFSSSLSFLSIAYVVVVIIYNHSSLTIKHLKTYAFNFDFIQFLTAFPIFIFCDSVHIVSVNVIKDLKKANTKNISKISISTLSSCNGVYIIASLFGFFTFGDKTPGDIIVGYPKHSIPIIAARFVLSIMATVSIPIFIFVARESINVLLFKDKPFSWKRHIVITLSFCALITLLALTLPEVSFISALTGSTCSIVCVFIGPGLLWYKSKRNKNSKKNKTLGMCYIIIGFVIMFISTTAVIYGHVIKKKKN</sequence>
<evidence type="ECO:0000313" key="8">
    <source>
        <dbReference type="Proteomes" id="UP001146793"/>
    </source>
</evidence>
<comment type="subcellular location">
    <subcellularLocation>
        <location evidence="1">Membrane</location>
        <topology evidence="1">Multi-pass membrane protein</topology>
    </subcellularLocation>
</comment>
<name>A0AAV7ZLS7_9EUKA</name>
<dbReference type="AlphaFoldDB" id="A0AAV7ZLS7"/>
<dbReference type="GO" id="GO:0015179">
    <property type="term" value="F:L-amino acid transmembrane transporter activity"/>
    <property type="evidence" value="ECO:0007669"/>
    <property type="project" value="TreeGrafter"/>
</dbReference>
<comment type="caution">
    <text evidence="7">The sequence shown here is derived from an EMBL/GenBank/DDBJ whole genome shotgun (WGS) entry which is preliminary data.</text>
</comment>
<evidence type="ECO:0000256" key="4">
    <source>
        <dbReference type="ARBA" id="ARBA00023136"/>
    </source>
</evidence>
<dbReference type="Proteomes" id="UP001146793">
    <property type="component" value="Unassembled WGS sequence"/>
</dbReference>
<gene>
    <name evidence="7" type="ORF">M0812_12686</name>
</gene>
<feature type="transmembrane region" description="Helical" evidence="5">
    <location>
        <begin position="194"/>
        <end position="215"/>
    </location>
</feature>
<evidence type="ECO:0000256" key="2">
    <source>
        <dbReference type="ARBA" id="ARBA00022692"/>
    </source>
</evidence>
<evidence type="ECO:0000256" key="5">
    <source>
        <dbReference type="SAM" id="Phobius"/>
    </source>
</evidence>
<reference evidence="7" key="1">
    <citation type="submission" date="2022-08" db="EMBL/GenBank/DDBJ databases">
        <title>Novel sulphate-reducing endosymbionts in the free-living metamonad Anaeramoeba.</title>
        <authorList>
            <person name="Jerlstrom-Hultqvist J."/>
            <person name="Cepicka I."/>
            <person name="Gallot-Lavallee L."/>
            <person name="Salas-Leiva D."/>
            <person name="Curtis B.A."/>
            <person name="Zahonova K."/>
            <person name="Pipaliya S."/>
            <person name="Dacks J."/>
            <person name="Roger A.J."/>
        </authorList>
    </citation>
    <scope>NUCLEOTIDE SEQUENCE</scope>
    <source>
        <strain evidence="7">Busselton2</strain>
    </source>
</reference>
<feature type="transmembrane region" description="Helical" evidence="5">
    <location>
        <begin position="267"/>
        <end position="288"/>
    </location>
</feature>
<feature type="transmembrane region" description="Helical" evidence="5">
    <location>
        <begin position="407"/>
        <end position="432"/>
    </location>
</feature>
<keyword evidence="2 5" id="KW-0812">Transmembrane</keyword>
<feature type="transmembrane region" description="Helical" evidence="5">
    <location>
        <begin position="119"/>
        <end position="141"/>
    </location>
</feature>
<evidence type="ECO:0000256" key="3">
    <source>
        <dbReference type="ARBA" id="ARBA00022989"/>
    </source>
</evidence>
<feature type="transmembrane region" description="Helical" evidence="5">
    <location>
        <begin position="46"/>
        <end position="68"/>
    </location>
</feature>
<keyword evidence="3 5" id="KW-1133">Transmembrane helix</keyword>
<evidence type="ECO:0000256" key="1">
    <source>
        <dbReference type="ARBA" id="ARBA00004141"/>
    </source>
</evidence>
<feature type="transmembrane region" description="Helical" evidence="5">
    <location>
        <begin position="308"/>
        <end position="328"/>
    </location>
</feature>
<dbReference type="Pfam" id="PF01490">
    <property type="entry name" value="Aa_trans"/>
    <property type="match status" value="1"/>
</dbReference>
<proteinExistence type="predicted"/>
<dbReference type="GO" id="GO:0016020">
    <property type="term" value="C:membrane"/>
    <property type="evidence" value="ECO:0007669"/>
    <property type="project" value="UniProtKB-SubCell"/>
</dbReference>
<dbReference type="EMBL" id="JANTQA010000026">
    <property type="protein sequence ID" value="KAJ3442934.1"/>
    <property type="molecule type" value="Genomic_DNA"/>
</dbReference>
<protein>
    <submittedName>
        <fullName evidence="7">Amino acid transporter</fullName>
    </submittedName>
</protein>
<organism evidence="7 8">
    <name type="scientific">Anaeramoeba flamelloides</name>
    <dbReference type="NCBI Taxonomy" id="1746091"/>
    <lineage>
        <taxon>Eukaryota</taxon>
        <taxon>Metamonada</taxon>
        <taxon>Anaeramoebidae</taxon>
        <taxon>Anaeramoeba</taxon>
    </lineage>
</organism>
<feature type="transmembrane region" description="Helical" evidence="5">
    <location>
        <begin position="161"/>
        <end position="182"/>
    </location>
</feature>
<dbReference type="Gene3D" id="1.20.1740.10">
    <property type="entry name" value="Amino acid/polyamine transporter I"/>
    <property type="match status" value="1"/>
</dbReference>
<feature type="transmembrane region" description="Helical" evidence="5">
    <location>
        <begin position="227"/>
        <end position="246"/>
    </location>
</feature>
<evidence type="ECO:0000313" key="7">
    <source>
        <dbReference type="EMBL" id="KAJ3442934.1"/>
    </source>
</evidence>